<proteinExistence type="predicted"/>
<name>A0A193QFE7_SODGM</name>
<accession>A0A193QFE7</accession>
<gene>
    <name evidence="2" type="ORF">SGGMMB4_00577</name>
</gene>
<evidence type="ECO:0008006" key="4">
    <source>
        <dbReference type="Google" id="ProtNLM"/>
    </source>
</evidence>
<dbReference type="RefSeq" id="WP_041866551.1">
    <property type="nucleotide sequence ID" value="NC_007712.1"/>
</dbReference>
<feature type="coiled-coil region" evidence="1">
    <location>
        <begin position="25"/>
        <end position="52"/>
    </location>
</feature>
<dbReference type="OrthoDB" id="6415292at2"/>
<sequence length="103" mass="11847">MLLQELETRLDAAFSLLENSVLQRQQVWRQEYKSLQHQLEQCQAREARLREHNAMLVGKLNSLDSSPDRTPLLHKIKIISSHIDALAKDAAAFRQSCQHSSAR</sequence>
<evidence type="ECO:0000313" key="3">
    <source>
        <dbReference type="Proteomes" id="UP000245838"/>
    </source>
</evidence>
<evidence type="ECO:0000313" key="2">
    <source>
        <dbReference type="EMBL" id="CRL43872.1"/>
    </source>
</evidence>
<dbReference type="Proteomes" id="UP000245838">
    <property type="component" value="Chromosome sggmmb4_Chromosome"/>
</dbReference>
<reference evidence="2 3" key="1">
    <citation type="submission" date="2015-05" db="EMBL/GenBank/DDBJ databases">
        <authorList>
            <person name="Goodhead I."/>
        </authorList>
    </citation>
    <scope>NUCLEOTIDE SEQUENCE [LARGE SCALE GENOMIC DNA]</scope>
    <source>
        <strain evidence="3">morsitans</strain>
    </source>
</reference>
<dbReference type="AlphaFoldDB" id="A0A193QFE7"/>
<dbReference type="EMBL" id="LN854557">
    <property type="protein sequence ID" value="CRL43872.1"/>
    <property type="molecule type" value="Genomic_DNA"/>
</dbReference>
<dbReference type="BioCyc" id="SGLO343509:SGP1_RS02165-MONOMER"/>
<evidence type="ECO:0000256" key="1">
    <source>
        <dbReference type="SAM" id="Coils"/>
    </source>
</evidence>
<protein>
    <recommendedName>
        <fullName evidence="4">MbeD/MobD like protein</fullName>
    </recommendedName>
</protein>
<keyword evidence="1" id="KW-0175">Coiled coil</keyword>
<organism evidence="2 3">
    <name type="scientific">Sodalis glossinidius (strain morsitans)</name>
    <dbReference type="NCBI Taxonomy" id="343509"/>
    <lineage>
        <taxon>Bacteria</taxon>
        <taxon>Pseudomonadati</taxon>
        <taxon>Pseudomonadota</taxon>
        <taxon>Gammaproteobacteria</taxon>
        <taxon>Enterobacterales</taxon>
        <taxon>Bruguierivoracaceae</taxon>
        <taxon>Sodalis</taxon>
    </lineage>
</organism>